<feature type="signal peptide" evidence="1">
    <location>
        <begin position="1"/>
        <end position="30"/>
    </location>
</feature>
<evidence type="ECO:0000313" key="4">
    <source>
        <dbReference type="EMBL" id="GGG74726.1"/>
    </source>
</evidence>
<dbReference type="InterPro" id="IPR008928">
    <property type="entry name" value="6-hairpin_glycosidase_sf"/>
</dbReference>
<dbReference type="GO" id="GO:0005975">
    <property type="term" value="P:carbohydrate metabolic process"/>
    <property type="evidence" value="ECO:0007669"/>
    <property type="project" value="InterPro"/>
</dbReference>
<dbReference type="PROSITE" id="PS51318">
    <property type="entry name" value="TAT"/>
    <property type="match status" value="1"/>
</dbReference>
<reference evidence="4" key="1">
    <citation type="journal article" date="2014" name="Int. J. Syst. Evol. Microbiol.">
        <title>Complete genome sequence of Corynebacterium casei LMG S-19264T (=DSM 44701T), isolated from a smear-ripened cheese.</title>
        <authorList>
            <consortium name="US DOE Joint Genome Institute (JGI-PGF)"/>
            <person name="Walter F."/>
            <person name="Albersmeier A."/>
            <person name="Kalinowski J."/>
            <person name="Ruckert C."/>
        </authorList>
    </citation>
    <scope>NUCLEOTIDE SEQUENCE</scope>
    <source>
        <strain evidence="4">CGMCC 1.12997</strain>
    </source>
</reference>
<feature type="domain" description="Non-reducing end beta-L-arabinofuranosidase-like GH127 middle" evidence="3">
    <location>
        <begin position="436"/>
        <end position="532"/>
    </location>
</feature>
<dbReference type="InterPro" id="IPR049046">
    <property type="entry name" value="Beta-AFase-like_GH127_middle"/>
</dbReference>
<evidence type="ECO:0000256" key="1">
    <source>
        <dbReference type="SAM" id="SignalP"/>
    </source>
</evidence>
<dbReference type="Pfam" id="PF20736">
    <property type="entry name" value="Glyco_hydro127M"/>
    <property type="match status" value="1"/>
</dbReference>
<proteinExistence type="predicted"/>
<comment type="caution">
    <text evidence="4">The sequence shown here is derived from an EMBL/GenBank/DDBJ whole genome shotgun (WGS) entry which is preliminary data.</text>
</comment>
<dbReference type="GO" id="GO:0016787">
    <property type="term" value="F:hydrolase activity"/>
    <property type="evidence" value="ECO:0007669"/>
    <property type="project" value="UniProtKB-KW"/>
</dbReference>
<dbReference type="PANTHER" id="PTHR31151:SF0">
    <property type="entry name" value="PROLINE-TRNA LIGASE (DUF1680)"/>
    <property type="match status" value="1"/>
</dbReference>
<organism evidence="4 5">
    <name type="scientific">Edaphobacter dinghuensis</name>
    <dbReference type="NCBI Taxonomy" id="1560005"/>
    <lineage>
        <taxon>Bacteria</taxon>
        <taxon>Pseudomonadati</taxon>
        <taxon>Acidobacteriota</taxon>
        <taxon>Terriglobia</taxon>
        <taxon>Terriglobales</taxon>
        <taxon>Acidobacteriaceae</taxon>
        <taxon>Edaphobacter</taxon>
    </lineage>
</organism>
<feature type="chain" id="PRO_5038011217" evidence="1">
    <location>
        <begin position="31"/>
        <end position="611"/>
    </location>
</feature>
<reference evidence="4" key="2">
    <citation type="submission" date="2020-09" db="EMBL/GenBank/DDBJ databases">
        <authorList>
            <person name="Sun Q."/>
            <person name="Zhou Y."/>
        </authorList>
    </citation>
    <scope>NUCLEOTIDE SEQUENCE</scope>
    <source>
        <strain evidence="4">CGMCC 1.12997</strain>
    </source>
</reference>
<feature type="domain" description="Non-reducing end beta-L-arabinofuranosidase-like GH127 catalytic" evidence="2">
    <location>
        <begin position="49"/>
        <end position="424"/>
    </location>
</feature>
<evidence type="ECO:0000259" key="2">
    <source>
        <dbReference type="Pfam" id="PF07944"/>
    </source>
</evidence>
<protein>
    <submittedName>
        <fullName evidence="4">Glycosyl hydrolase</fullName>
    </submittedName>
</protein>
<dbReference type="AlphaFoldDB" id="A0A917M2B8"/>
<keyword evidence="5" id="KW-1185">Reference proteome</keyword>
<sequence length="611" mass="67583">MTKPTRRAFLKSGAALAAGNAVLRNAPAFAASLASSAATAPLSQFEYRDVQLLDGPMLVQFRQNHELFLNLNDDSLLKPFRQLSGLPAPGEDMGGWYSPSDLFDPPKNMTGYIPGHSFGQYLSGLARAYAVTGDKATQAKVQRLVTGFAPTISQKFYSDYCIPAYTFDKTNCGLIDAHQFAGDPHALAVLNRATDAVLPFLPPKALDRAEMMARPHKNISFTWDETYTLPENFYLAYQRGAGARYRQLARRFLQDDTYFGPLSENKNVLPGQHAYSHVNALCSATQAYLTDGSQKHLTAARNGFAFVQQQSFATGGWGPNETFQDPTGNGLADSLTKTHSSFETPCGAYGHFKITRYLMRVTGDSRYGDSMETILYNTILGARPIQPNGVSFYYSDYNHDAKKVDYEQKWPCCSGTFPQLTADYGISSYFRSTKGINVNLYVPSRITWQQGSARASLTQHTQYPANGDTSMHLTLSHPQSFAVALRIPAWAGRNTKVTVNGKAVDTPLTPGTWASIDRTWKDGDRIELSFDMPLRLAPIDDRHPEIVALLYGPVALFAIEPAAQTITRQQLLAAQRIGNSSAWQVATDSGNVRMIPFPEIKDETYRLYQQT</sequence>
<evidence type="ECO:0000259" key="3">
    <source>
        <dbReference type="Pfam" id="PF20736"/>
    </source>
</evidence>
<keyword evidence="4" id="KW-0378">Hydrolase</keyword>
<evidence type="ECO:0000313" key="5">
    <source>
        <dbReference type="Proteomes" id="UP000647241"/>
    </source>
</evidence>
<dbReference type="EMBL" id="BMGT01000002">
    <property type="protein sequence ID" value="GGG74726.1"/>
    <property type="molecule type" value="Genomic_DNA"/>
</dbReference>
<dbReference type="PANTHER" id="PTHR31151">
    <property type="entry name" value="PROLINE-TRNA LIGASE (DUF1680)"/>
    <property type="match status" value="1"/>
</dbReference>
<dbReference type="InterPro" id="IPR012878">
    <property type="entry name" value="Beta-AFase-like_GH127_cat"/>
</dbReference>
<name>A0A917M2B8_9BACT</name>
<accession>A0A917M2B8</accession>
<keyword evidence="1" id="KW-0732">Signal</keyword>
<dbReference type="RefSeq" id="WP_188553714.1">
    <property type="nucleotide sequence ID" value="NZ_BMGT01000002.1"/>
</dbReference>
<dbReference type="InterPro" id="IPR006311">
    <property type="entry name" value="TAT_signal"/>
</dbReference>
<dbReference type="Proteomes" id="UP000647241">
    <property type="component" value="Unassembled WGS sequence"/>
</dbReference>
<dbReference type="SUPFAM" id="SSF48208">
    <property type="entry name" value="Six-hairpin glycosidases"/>
    <property type="match status" value="1"/>
</dbReference>
<dbReference type="Pfam" id="PF07944">
    <property type="entry name" value="Beta-AFase-like_GH127_cat"/>
    <property type="match status" value="1"/>
</dbReference>
<gene>
    <name evidence="4" type="ORF">GCM10011585_16840</name>
</gene>